<keyword evidence="2" id="KW-0732">Signal</keyword>
<gene>
    <name evidence="3" type="ORF">M9458_007572</name>
</gene>
<dbReference type="EMBL" id="JAMKFB020000003">
    <property type="protein sequence ID" value="KAL0199032.1"/>
    <property type="molecule type" value="Genomic_DNA"/>
</dbReference>
<reference evidence="3 4" key="1">
    <citation type="submission" date="2024-05" db="EMBL/GenBank/DDBJ databases">
        <title>Genome sequencing and assembly of Indian major carp, Cirrhinus mrigala (Hamilton, 1822).</title>
        <authorList>
            <person name="Mohindra V."/>
            <person name="Chowdhury L.M."/>
            <person name="Lal K."/>
            <person name="Jena J.K."/>
        </authorList>
    </citation>
    <scope>NUCLEOTIDE SEQUENCE [LARGE SCALE GENOMIC DNA]</scope>
    <source>
        <strain evidence="3">CM1030</strain>
        <tissue evidence="3">Blood</tissue>
    </source>
</reference>
<protein>
    <submittedName>
        <fullName evidence="3">Uncharacterized protein</fullName>
    </submittedName>
</protein>
<dbReference type="Proteomes" id="UP001529510">
    <property type="component" value="Unassembled WGS sequence"/>
</dbReference>
<feature type="coiled-coil region" evidence="1">
    <location>
        <begin position="47"/>
        <end position="81"/>
    </location>
</feature>
<evidence type="ECO:0000256" key="1">
    <source>
        <dbReference type="SAM" id="Coils"/>
    </source>
</evidence>
<feature type="non-terminal residue" evidence="3">
    <location>
        <position position="81"/>
    </location>
</feature>
<organism evidence="3 4">
    <name type="scientific">Cirrhinus mrigala</name>
    <name type="common">Mrigala</name>
    <dbReference type="NCBI Taxonomy" id="683832"/>
    <lineage>
        <taxon>Eukaryota</taxon>
        <taxon>Metazoa</taxon>
        <taxon>Chordata</taxon>
        <taxon>Craniata</taxon>
        <taxon>Vertebrata</taxon>
        <taxon>Euteleostomi</taxon>
        <taxon>Actinopterygii</taxon>
        <taxon>Neopterygii</taxon>
        <taxon>Teleostei</taxon>
        <taxon>Ostariophysi</taxon>
        <taxon>Cypriniformes</taxon>
        <taxon>Cyprinidae</taxon>
        <taxon>Labeoninae</taxon>
        <taxon>Labeonini</taxon>
        <taxon>Cirrhinus</taxon>
    </lineage>
</organism>
<proteinExistence type="predicted"/>
<dbReference type="AlphaFoldDB" id="A0ABD0RMG2"/>
<sequence>MAIATCFALLICVLLLVFIILQHTSITANKELFKNYKDAVQVFSETNKRLQDTNSDLMTKKDQLEDRLNDLSDELNKAYKK</sequence>
<evidence type="ECO:0000313" key="4">
    <source>
        <dbReference type="Proteomes" id="UP001529510"/>
    </source>
</evidence>
<evidence type="ECO:0000313" key="3">
    <source>
        <dbReference type="EMBL" id="KAL0199032.1"/>
    </source>
</evidence>
<name>A0ABD0RMG2_CIRMR</name>
<keyword evidence="4" id="KW-1185">Reference proteome</keyword>
<accession>A0ABD0RMG2</accession>
<feature type="signal peptide" evidence="2">
    <location>
        <begin position="1"/>
        <end position="28"/>
    </location>
</feature>
<feature type="chain" id="PRO_5044755055" evidence="2">
    <location>
        <begin position="29"/>
        <end position="81"/>
    </location>
</feature>
<keyword evidence="1" id="KW-0175">Coiled coil</keyword>
<evidence type="ECO:0000256" key="2">
    <source>
        <dbReference type="SAM" id="SignalP"/>
    </source>
</evidence>
<comment type="caution">
    <text evidence="3">The sequence shown here is derived from an EMBL/GenBank/DDBJ whole genome shotgun (WGS) entry which is preliminary data.</text>
</comment>